<protein>
    <recommendedName>
        <fullName evidence="1">BioF2-like acetyltransferase domain-containing protein</fullName>
    </recommendedName>
</protein>
<evidence type="ECO:0000259" key="1">
    <source>
        <dbReference type="Pfam" id="PF13480"/>
    </source>
</evidence>
<dbReference type="eggNOG" id="COG5653">
    <property type="taxonomic scope" value="Bacteria"/>
</dbReference>
<keyword evidence="3" id="KW-1185">Reference proteome</keyword>
<dbReference type="HOGENOM" id="CLU_893501_0_0_7"/>
<accession>B8FA20</accession>
<sequence length="324" mass="37319">MTKISLVNDQEEIARMWAALMPEPVNVFDLWETRMHFHNAFRRPVIGVKAEGALGEAEGFLPLSWVEETRTWTVFPGETWKGKTWLEGNVFPARDRGVMEAMLEAVPGAAHLRYLDPMKQSFGYPGAEEDEVGYLFFPGRHSYNFQEYLNSFPRKTLKKLMAETSRLDSRGVEYRFDCMDDAQFLFRMNIEAFGPESYFYDPRFLKGFEDLLAWLRDKGMLRITAVLIEGRTAAVDVGAVYKGYYSVLAGGVDRDFPGVAKLINFHHLERACAEKLDCVDFLCGNFNWKERMRLIPRPLMEIRLQEQPGVVYPAVREAELALRV</sequence>
<organism evidence="2 3">
    <name type="scientific">Desulfatibacillum aliphaticivorans</name>
    <dbReference type="NCBI Taxonomy" id="218208"/>
    <lineage>
        <taxon>Bacteria</taxon>
        <taxon>Pseudomonadati</taxon>
        <taxon>Thermodesulfobacteriota</taxon>
        <taxon>Desulfobacteria</taxon>
        <taxon>Desulfobacterales</taxon>
        <taxon>Desulfatibacillaceae</taxon>
        <taxon>Desulfatibacillum</taxon>
    </lineage>
</organism>
<dbReference type="KEGG" id="dal:Dalk_1416"/>
<dbReference type="EMBL" id="CP001322">
    <property type="protein sequence ID" value="ACL03116.1"/>
    <property type="molecule type" value="Genomic_DNA"/>
</dbReference>
<dbReference type="Proteomes" id="UP000000739">
    <property type="component" value="Chromosome"/>
</dbReference>
<name>B8FA20_DESAL</name>
<dbReference type="RefSeq" id="WP_012610551.1">
    <property type="nucleotide sequence ID" value="NC_011768.1"/>
</dbReference>
<gene>
    <name evidence="2" type="ordered locus">Dalk_1416</name>
</gene>
<evidence type="ECO:0000313" key="3">
    <source>
        <dbReference type="Proteomes" id="UP000000739"/>
    </source>
</evidence>
<reference evidence="2 3" key="1">
    <citation type="journal article" date="2012" name="Environ. Microbiol.">
        <title>The genome sequence of Desulfatibacillum alkenivorans AK-01: a blueprint for anaerobic alkane oxidation.</title>
        <authorList>
            <person name="Callaghan A.V."/>
            <person name="Morris B.E."/>
            <person name="Pereira I.A."/>
            <person name="McInerney M.J."/>
            <person name="Austin R.N."/>
            <person name="Groves J.T."/>
            <person name="Kukor J.J."/>
            <person name="Suflita J.M."/>
            <person name="Young L.Y."/>
            <person name="Zylstra G.J."/>
            <person name="Wawrik B."/>
        </authorList>
    </citation>
    <scope>NUCLEOTIDE SEQUENCE [LARGE SCALE GENOMIC DNA]</scope>
    <source>
        <strain evidence="2 3">AK-01</strain>
    </source>
</reference>
<proteinExistence type="predicted"/>
<dbReference type="InterPro" id="IPR016181">
    <property type="entry name" value="Acyl_CoA_acyltransferase"/>
</dbReference>
<feature type="domain" description="BioF2-like acetyltransferase" evidence="1">
    <location>
        <begin position="154"/>
        <end position="290"/>
    </location>
</feature>
<evidence type="ECO:0000313" key="2">
    <source>
        <dbReference type="EMBL" id="ACL03116.1"/>
    </source>
</evidence>
<dbReference type="InterPro" id="IPR038740">
    <property type="entry name" value="BioF2-like_GNAT_dom"/>
</dbReference>
<dbReference type="Pfam" id="PF13480">
    <property type="entry name" value="Acetyltransf_6"/>
    <property type="match status" value="1"/>
</dbReference>
<dbReference type="SUPFAM" id="SSF55729">
    <property type="entry name" value="Acyl-CoA N-acyltransferases (Nat)"/>
    <property type="match status" value="1"/>
</dbReference>
<dbReference type="AlphaFoldDB" id="B8FA20"/>